<dbReference type="AlphaFoldDB" id="A0A8I2YEV6"/>
<keyword evidence="2 4" id="KW-0863">Zinc-finger</keyword>
<feature type="domain" description="MYND-type" evidence="5">
    <location>
        <begin position="432"/>
        <end position="474"/>
    </location>
</feature>
<organism evidence="6 7">
    <name type="scientific">Boletus reticuloceps</name>
    <dbReference type="NCBI Taxonomy" id="495285"/>
    <lineage>
        <taxon>Eukaryota</taxon>
        <taxon>Fungi</taxon>
        <taxon>Dikarya</taxon>
        <taxon>Basidiomycota</taxon>
        <taxon>Agaricomycotina</taxon>
        <taxon>Agaricomycetes</taxon>
        <taxon>Agaricomycetidae</taxon>
        <taxon>Boletales</taxon>
        <taxon>Boletineae</taxon>
        <taxon>Boletaceae</taxon>
        <taxon>Boletoideae</taxon>
        <taxon>Boletus</taxon>
    </lineage>
</organism>
<dbReference type="Pfam" id="PF01753">
    <property type="entry name" value="zf-MYND"/>
    <property type="match status" value="1"/>
</dbReference>
<accession>A0A8I2YEV6</accession>
<proteinExistence type="predicted"/>
<dbReference type="InterPro" id="IPR002893">
    <property type="entry name" value="Znf_MYND"/>
</dbReference>
<evidence type="ECO:0000256" key="1">
    <source>
        <dbReference type="ARBA" id="ARBA00022723"/>
    </source>
</evidence>
<comment type="caution">
    <text evidence="6">The sequence shown here is derived from an EMBL/GenBank/DDBJ whole genome shotgun (WGS) entry which is preliminary data.</text>
</comment>
<dbReference type="PROSITE" id="PS50865">
    <property type="entry name" value="ZF_MYND_2"/>
    <property type="match status" value="1"/>
</dbReference>
<name>A0A8I2YEV6_9AGAM</name>
<gene>
    <name evidence="6" type="ORF">JVT61DRAFT_11366</name>
</gene>
<dbReference type="OrthoDB" id="549788at2759"/>
<dbReference type="GO" id="GO:0008270">
    <property type="term" value="F:zinc ion binding"/>
    <property type="evidence" value="ECO:0007669"/>
    <property type="project" value="UniProtKB-KW"/>
</dbReference>
<keyword evidence="3" id="KW-0862">Zinc</keyword>
<dbReference type="SUPFAM" id="SSF144232">
    <property type="entry name" value="HIT/MYND zinc finger-like"/>
    <property type="match status" value="1"/>
</dbReference>
<protein>
    <recommendedName>
        <fullName evidence="5">MYND-type domain-containing protein</fullName>
    </recommendedName>
</protein>
<dbReference type="Gene3D" id="6.10.140.2220">
    <property type="match status" value="1"/>
</dbReference>
<evidence type="ECO:0000256" key="4">
    <source>
        <dbReference type="PROSITE-ProRule" id="PRU00134"/>
    </source>
</evidence>
<evidence type="ECO:0000313" key="7">
    <source>
        <dbReference type="Proteomes" id="UP000683000"/>
    </source>
</evidence>
<evidence type="ECO:0000313" key="6">
    <source>
        <dbReference type="EMBL" id="KAG6370570.1"/>
    </source>
</evidence>
<dbReference type="EMBL" id="JAGFBS010000048">
    <property type="protein sequence ID" value="KAG6370570.1"/>
    <property type="molecule type" value="Genomic_DNA"/>
</dbReference>
<keyword evidence="1" id="KW-0479">Metal-binding</keyword>
<reference evidence="6" key="1">
    <citation type="submission" date="2021-03" db="EMBL/GenBank/DDBJ databases">
        <title>Evolutionary innovations through gain and loss of genes in the ectomycorrhizal Boletales.</title>
        <authorList>
            <person name="Wu G."/>
            <person name="Miyauchi S."/>
            <person name="Morin E."/>
            <person name="Yang Z.-L."/>
            <person name="Xu J."/>
            <person name="Martin F.M."/>
        </authorList>
    </citation>
    <scope>NUCLEOTIDE SEQUENCE</scope>
    <source>
        <strain evidence="6">BR01</strain>
    </source>
</reference>
<sequence length="635" mass="72265">MQPPPPRLSEAEFDRIISGAVVHSLQTSCKLTSFASDPACKPTQYIRIISMIYDQLDANKIPRGTVGDDVPLEALDSAVASLICLGVTLPIWLNCKDLSQQLHKGLCAHWPDIRRWVLFLYRDVIIQEDIDIDMRYTCKTAVLEFLGLVRDRLLMSWSKSIPTDREIMKMICDLWFIETRDPRFSSWSPGANSQRESAVFNSCFLIAHEVGTSIDWGNLLSLFQGEPEVIATVSLCHLDREISHRNELDLSCIAWDLHIITVLSLRENIRLALMRQGTIKAASEILALVVDREWKGDMRVLATRCMINAIVLLRSRIEEMDALPFLTQALERGLVASLLKCEVLLAFTEQPLAPREPIILLGDILPGYSVYRSILHQLALAVDLAIAQKLDTKLFKGGELYKAWKRLKDIVDQRRVLVRRDLANGHIQTCQNDMCSKASRMGRFKRCGGCLHAYYCSRKCQRYDWHNGKHKQYCMRIRQRFIRTNGQMSTVHSKDLKFLDQVILAELRKHHERLSTHPSKLTLVDLNLVGGHLNVVFDARGTNANPFGTKCGCEIFANTRWKRMAEVVREGKRPMVLVRAFISGGMSRKIVLQAIPLGVVLEGQRRKSQAVEKYQFNLIFTCCGSERNDPKGPRI</sequence>
<keyword evidence="7" id="KW-1185">Reference proteome</keyword>
<evidence type="ECO:0000259" key="5">
    <source>
        <dbReference type="PROSITE" id="PS50865"/>
    </source>
</evidence>
<evidence type="ECO:0000256" key="2">
    <source>
        <dbReference type="ARBA" id="ARBA00022771"/>
    </source>
</evidence>
<dbReference type="Proteomes" id="UP000683000">
    <property type="component" value="Unassembled WGS sequence"/>
</dbReference>
<evidence type="ECO:0000256" key="3">
    <source>
        <dbReference type="ARBA" id="ARBA00022833"/>
    </source>
</evidence>